<feature type="region of interest" description="Disordered" evidence="1">
    <location>
        <begin position="1"/>
        <end position="34"/>
    </location>
</feature>
<protein>
    <submittedName>
        <fullName evidence="2">Uncharacterized protein</fullName>
    </submittedName>
</protein>
<sequence length="300" mass="34718">MHKRYLYDNENFEMATQPREEDEEYLDSQSPPNTPSYDPIQLNQILYILEVTLSQIPIQLNNQVKEYIKKRCLTGQPNDQIQFGPEEVEKQDLSTMAQFIDTMRIKSKDFSSKSIFQLIINCNYQISKPIKAACENLQISIEENSANKLSSIQEEMYQMVVSEVFKNNSLKCLKMAFLDSVDKDKLFTFYDRDTNSDNGKHYLDQLTDFFNYGLKLLVFRSLEAYVDLANGVQHAHQENSTSEVGVTRRGINIPTDNITFPGRIVKLCYEADDSTINKMEKQYCPLKTQNYADQPTKLGK</sequence>
<gene>
    <name evidence="2" type="ORF">CYY_000249</name>
</gene>
<dbReference type="Proteomes" id="UP000695562">
    <property type="component" value="Unassembled WGS sequence"/>
</dbReference>
<organism evidence="2 3">
    <name type="scientific">Polysphondylium violaceum</name>
    <dbReference type="NCBI Taxonomy" id="133409"/>
    <lineage>
        <taxon>Eukaryota</taxon>
        <taxon>Amoebozoa</taxon>
        <taxon>Evosea</taxon>
        <taxon>Eumycetozoa</taxon>
        <taxon>Dictyostelia</taxon>
        <taxon>Dictyosteliales</taxon>
        <taxon>Dictyosteliaceae</taxon>
        <taxon>Polysphondylium</taxon>
    </lineage>
</organism>
<keyword evidence="3" id="KW-1185">Reference proteome</keyword>
<proteinExistence type="predicted"/>
<accession>A0A8J4Q438</accession>
<reference evidence="2" key="1">
    <citation type="submission" date="2020-01" db="EMBL/GenBank/DDBJ databases">
        <title>Development of genomics and gene disruption for Polysphondylium violaceum indicates a role for the polyketide synthase stlB in stalk morphogenesis.</title>
        <authorList>
            <person name="Narita B."/>
            <person name="Kawabe Y."/>
            <person name="Kin K."/>
            <person name="Saito T."/>
            <person name="Gibbs R."/>
            <person name="Kuspa A."/>
            <person name="Muzny D."/>
            <person name="Queller D."/>
            <person name="Richards S."/>
            <person name="Strassman J."/>
            <person name="Sucgang R."/>
            <person name="Worley K."/>
            <person name="Schaap P."/>
        </authorList>
    </citation>
    <scope>NUCLEOTIDE SEQUENCE</scope>
    <source>
        <strain evidence="2">QSvi11</strain>
    </source>
</reference>
<name>A0A8J4Q438_9MYCE</name>
<comment type="caution">
    <text evidence="2">The sequence shown here is derived from an EMBL/GenBank/DDBJ whole genome shotgun (WGS) entry which is preliminary data.</text>
</comment>
<evidence type="ECO:0000313" key="3">
    <source>
        <dbReference type="Proteomes" id="UP000695562"/>
    </source>
</evidence>
<evidence type="ECO:0000256" key="1">
    <source>
        <dbReference type="SAM" id="MobiDB-lite"/>
    </source>
</evidence>
<dbReference type="EMBL" id="AJWJ01000004">
    <property type="protein sequence ID" value="KAF2078499.1"/>
    <property type="molecule type" value="Genomic_DNA"/>
</dbReference>
<evidence type="ECO:0000313" key="2">
    <source>
        <dbReference type="EMBL" id="KAF2078499.1"/>
    </source>
</evidence>
<dbReference type="AlphaFoldDB" id="A0A8J4Q438"/>